<feature type="compositionally biased region" description="Pro residues" evidence="1">
    <location>
        <begin position="296"/>
        <end position="306"/>
    </location>
</feature>
<reference evidence="4" key="1">
    <citation type="submission" date="2025-08" db="UniProtKB">
        <authorList>
            <consortium name="RefSeq"/>
        </authorList>
    </citation>
    <scope>IDENTIFICATION</scope>
    <source>
        <tissue evidence="4">Blood</tissue>
    </source>
</reference>
<keyword evidence="3" id="KW-1185">Reference proteome</keyword>
<feature type="compositionally biased region" description="Pro residues" evidence="1">
    <location>
        <begin position="82"/>
        <end position="91"/>
    </location>
</feature>
<feature type="domain" description="Bcr-Abl oncoprotein oligomerisation" evidence="2">
    <location>
        <begin position="18"/>
        <end position="80"/>
    </location>
</feature>
<organism evidence="3 4">
    <name type="scientific">Pantherophis guttatus</name>
    <name type="common">Corn snake</name>
    <name type="synonym">Elaphe guttata</name>
    <dbReference type="NCBI Taxonomy" id="94885"/>
    <lineage>
        <taxon>Eukaryota</taxon>
        <taxon>Metazoa</taxon>
        <taxon>Chordata</taxon>
        <taxon>Craniata</taxon>
        <taxon>Vertebrata</taxon>
        <taxon>Euteleostomi</taxon>
        <taxon>Lepidosauria</taxon>
        <taxon>Squamata</taxon>
        <taxon>Bifurcata</taxon>
        <taxon>Unidentata</taxon>
        <taxon>Episquamata</taxon>
        <taxon>Toxicofera</taxon>
        <taxon>Serpentes</taxon>
        <taxon>Colubroidea</taxon>
        <taxon>Colubridae</taxon>
        <taxon>Colubrinae</taxon>
        <taxon>Pantherophis</taxon>
    </lineage>
</organism>
<feature type="compositionally biased region" description="Basic and acidic residues" evidence="1">
    <location>
        <begin position="96"/>
        <end position="105"/>
    </location>
</feature>
<dbReference type="GeneID" id="132711148"/>
<evidence type="ECO:0000256" key="1">
    <source>
        <dbReference type="SAM" id="MobiDB-lite"/>
    </source>
</evidence>
<feature type="compositionally biased region" description="Low complexity" evidence="1">
    <location>
        <begin position="226"/>
        <end position="235"/>
    </location>
</feature>
<dbReference type="Proteomes" id="UP001652622">
    <property type="component" value="Unplaced"/>
</dbReference>
<accession>A0ABM3ZAJ6</accession>
<dbReference type="RefSeq" id="XP_060545388.1">
    <property type="nucleotide sequence ID" value="XM_060689405.1"/>
</dbReference>
<protein>
    <submittedName>
        <fullName evidence="4">Basic salivary proline-rich protein 3-like</fullName>
    </submittedName>
</protein>
<feature type="region of interest" description="Disordered" evidence="1">
    <location>
        <begin position="226"/>
        <end position="322"/>
    </location>
</feature>
<proteinExistence type="predicted"/>
<feature type="compositionally biased region" description="Basic and acidic residues" evidence="1">
    <location>
        <begin position="1"/>
        <end position="22"/>
    </location>
</feature>
<evidence type="ECO:0000313" key="4">
    <source>
        <dbReference type="RefSeq" id="XP_060545388.1"/>
    </source>
</evidence>
<dbReference type="InterPro" id="IPR015123">
    <property type="entry name" value="Bcr-Abl_oncoprot_oligo"/>
</dbReference>
<feature type="region of interest" description="Disordered" evidence="1">
    <location>
        <begin position="1"/>
        <end position="30"/>
    </location>
</feature>
<sequence length="371" mass="39669">MRASDEPERDGEAAEAEREFARQWRRQFPGEALPVLRRGSAGALEAELGRCREALRGLRVALRQENLKARYLQDRLARARDAPPPPPPRSWKPPRRPPETPRPEPRSGSSEEGEEEETPADFNYPPEDYDAEGNEEVRVRPGSSETMPYIDESPTMSPQLGARNPDGGNGGGTSQSVSPIPADGLGTVALPQGLPLPLPPSLPCAGSSPWEAAGEAVPLPVRLAESGGAAAAKSEVASRKAGKAGEGVSQARLLHQGTTTPTHPQPARPDGLPSSLATAQPWPPSRPVGSALPAGKDPPAPPPRIRGPPIAAQPLAGMEEEEEAALGFLDRVLQEEEEEEEEEGGTGVGRAQEFKKFALRESNRRYPFGLK</sequence>
<gene>
    <name evidence="4" type="primary">LOC132711148</name>
</gene>
<name>A0ABM3ZAJ6_PANGU</name>
<evidence type="ECO:0000313" key="3">
    <source>
        <dbReference type="Proteomes" id="UP001652622"/>
    </source>
</evidence>
<dbReference type="InterPro" id="IPR036481">
    <property type="entry name" value="Bcr-Abl_oncoprot_oligo_sf"/>
</dbReference>
<evidence type="ECO:0000259" key="2">
    <source>
        <dbReference type="Pfam" id="PF09036"/>
    </source>
</evidence>
<dbReference type="Gene3D" id="4.10.280.30">
    <property type="entry name" value="Bcr-Abl oncoprotein oligomerisation domain"/>
    <property type="match status" value="1"/>
</dbReference>
<feature type="region of interest" description="Disordered" evidence="1">
    <location>
        <begin position="73"/>
        <end position="188"/>
    </location>
</feature>
<dbReference type="Pfam" id="PF09036">
    <property type="entry name" value="Bcr-Abl_Oligo"/>
    <property type="match status" value="1"/>
</dbReference>
<dbReference type="SUPFAM" id="SSF69036">
    <property type="entry name" value="Bcr-Abl oncoprotein oligomerization domain"/>
    <property type="match status" value="1"/>
</dbReference>